<evidence type="ECO:0000256" key="11">
    <source>
        <dbReference type="ARBA" id="ARBA00048543"/>
    </source>
</evidence>
<evidence type="ECO:0000259" key="13">
    <source>
        <dbReference type="Pfam" id="PF08436"/>
    </source>
</evidence>
<dbReference type="GO" id="GO:0030145">
    <property type="term" value="F:manganese ion binding"/>
    <property type="evidence" value="ECO:0007669"/>
    <property type="project" value="TreeGrafter"/>
</dbReference>
<dbReference type="GO" id="GO:0030604">
    <property type="term" value="F:1-deoxy-D-xylulose-5-phosphate reductoisomerase activity"/>
    <property type="evidence" value="ECO:0007669"/>
    <property type="project" value="UniProtKB-EC"/>
</dbReference>
<dbReference type="PIRSF" id="PIRSF006205">
    <property type="entry name" value="Dxp_reductismrs"/>
    <property type="match status" value="1"/>
</dbReference>
<reference evidence="15" key="1">
    <citation type="submission" date="2018-05" db="EMBL/GenBank/DDBJ databases">
        <authorList>
            <person name="Lanie J.A."/>
            <person name="Ng W.-L."/>
            <person name="Kazmierczak K.M."/>
            <person name="Andrzejewski T.M."/>
            <person name="Davidsen T.M."/>
            <person name="Wayne K.J."/>
            <person name="Tettelin H."/>
            <person name="Glass J.I."/>
            <person name="Rusch D."/>
            <person name="Podicherti R."/>
            <person name="Tsui H.-C.T."/>
            <person name="Winkler M.E."/>
        </authorList>
    </citation>
    <scope>NUCLEOTIDE SEQUENCE</scope>
</reference>
<dbReference type="Pfam" id="PF08436">
    <property type="entry name" value="DXP_redisom_C"/>
    <property type="match status" value="1"/>
</dbReference>
<evidence type="ECO:0000256" key="8">
    <source>
        <dbReference type="ARBA" id="ARBA00023002"/>
    </source>
</evidence>
<comment type="cofactor">
    <cofactor evidence="1">
        <name>Mn(2+)</name>
        <dbReference type="ChEBI" id="CHEBI:29035"/>
    </cofactor>
</comment>
<dbReference type="InterPro" id="IPR013644">
    <property type="entry name" value="DXP_reductoisomerase_C"/>
</dbReference>
<dbReference type="PANTHER" id="PTHR30525:SF0">
    <property type="entry name" value="1-DEOXY-D-XYLULOSE 5-PHOSPHATE REDUCTOISOMERASE, CHLOROPLASTIC"/>
    <property type="match status" value="1"/>
</dbReference>
<dbReference type="Pfam" id="PF13288">
    <property type="entry name" value="DXPR_C"/>
    <property type="match status" value="1"/>
</dbReference>
<evidence type="ECO:0000256" key="7">
    <source>
        <dbReference type="ARBA" id="ARBA00022857"/>
    </source>
</evidence>
<comment type="pathway">
    <text evidence="3">Isoprenoid biosynthesis; isopentenyl diphosphate biosynthesis via DXP pathway; isopentenyl diphosphate from 1-deoxy-D-xylulose 5-phosphate: step 1/6.</text>
</comment>
<dbReference type="EC" id="1.1.1.267" evidence="5"/>
<keyword evidence="6" id="KW-0479">Metal-binding</keyword>
<dbReference type="FunFam" id="3.40.50.720:FF:000045">
    <property type="entry name" value="1-deoxy-D-xylulose 5-phosphate reductoisomerase"/>
    <property type="match status" value="1"/>
</dbReference>
<evidence type="ECO:0000256" key="9">
    <source>
        <dbReference type="ARBA" id="ARBA00023211"/>
    </source>
</evidence>
<dbReference type="InterPro" id="IPR036291">
    <property type="entry name" value="NAD(P)-bd_dom_sf"/>
</dbReference>
<keyword evidence="8" id="KW-0560">Oxidoreductase</keyword>
<comment type="cofactor">
    <cofactor evidence="2">
        <name>Mg(2+)</name>
        <dbReference type="ChEBI" id="CHEBI:18420"/>
    </cofactor>
</comment>
<dbReference type="AlphaFoldDB" id="A0A381N353"/>
<dbReference type="SUPFAM" id="SSF51735">
    <property type="entry name" value="NAD(P)-binding Rossmann-fold domains"/>
    <property type="match status" value="1"/>
</dbReference>
<dbReference type="PANTHER" id="PTHR30525">
    <property type="entry name" value="1-DEOXY-D-XYLULOSE 5-PHOSPHATE REDUCTOISOMERASE"/>
    <property type="match status" value="1"/>
</dbReference>
<comment type="similarity">
    <text evidence="4">Belongs to the DXR family.</text>
</comment>
<feature type="domain" description="1-deoxy-D-xylulose 5-phosphate reductoisomerase C-terminal" evidence="13">
    <location>
        <begin position="144"/>
        <end position="227"/>
    </location>
</feature>
<comment type="catalytic activity">
    <reaction evidence="11">
        <text>2-C-methyl-D-erythritol 4-phosphate + NADP(+) = 1-deoxy-D-xylulose 5-phosphate + NADPH + H(+)</text>
        <dbReference type="Rhea" id="RHEA:13717"/>
        <dbReference type="ChEBI" id="CHEBI:15378"/>
        <dbReference type="ChEBI" id="CHEBI:57783"/>
        <dbReference type="ChEBI" id="CHEBI:57792"/>
        <dbReference type="ChEBI" id="CHEBI:58262"/>
        <dbReference type="ChEBI" id="CHEBI:58349"/>
        <dbReference type="EC" id="1.1.1.267"/>
    </reaction>
    <physiologicalReaction direction="right-to-left" evidence="11">
        <dbReference type="Rhea" id="RHEA:13719"/>
    </physiologicalReaction>
</comment>
<keyword evidence="7" id="KW-0521">NADP</keyword>
<sequence length="380" mass="42267">MKKISIFGSTGSVGTQTLSVINAHQDKFKVSCLSCRENANLLLDQVKQFMPIKVAIDKIDSSHPLNDFCKKHSIELIVGEDSSHVLSQYNEIDLAINSIVGSAGLIPTINTVSNSIDLALSNKESLVLGGHIIMPLLDVNSSQIIPVDSEHSAIFQCLHGEPDNSLKKIILTGSGGPFLERPLDSFDTITKEEALNHPKWNMGNKISIDSATMMNKGLEYIEALWLFGVNTDQLDIVIHPQSIIHSFVQFIDDSYKAQLGVPDMKVPIQYALSYPERIHNNFGTLDFSEINQFTFSTPDMNRYPCLKLAIDLVQEGGNSIPVMSIANDHVVDLFLNDKIRFLDIPKTIEKTVKKFQSKEKPNTEDLIQLNQEIKVYLGSN</sequence>
<keyword evidence="9" id="KW-0464">Manganese</keyword>
<evidence type="ECO:0000256" key="3">
    <source>
        <dbReference type="ARBA" id="ARBA00005094"/>
    </source>
</evidence>
<dbReference type="SUPFAM" id="SSF69055">
    <property type="entry name" value="1-deoxy-D-xylulose-5-phosphate reductoisomerase, C-terminal domain"/>
    <property type="match status" value="1"/>
</dbReference>
<keyword evidence="10" id="KW-0414">Isoprene biosynthesis</keyword>
<feature type="domain" description="1-deoxy-D-xylulose 5-phosphate reductoisomerase N-terminal" evidence="12">
    <location>
        <begin position="4"/>
        <end position="130"/>
    </location>
</feature>
<feature type="domain" description="DXP reductoisomerase C-terminal" evidence="14">
    <location>
        <begin position="259"/>
        <end position="374"/>
    </location>
</feature>
<dbReference type="InterPro" id="IPR026877">
    <property type="entry name" value="DXPR_C"/>
</dbReference>
<evidence type="ECO:0000259" key="14">
    <source>
        <dbReference type="Pfam" id="PF13288"/>
    </source>
</evidence>
<evidence type="ECO:0000313" key="15">
    <source>
        <dbReference type="EMBL" id="SUZ49050.1"/>
    </source>
</evidence>
<protein>
    <recommendedName>
        <fullName evidence="5">1-deoxy-D-xylulose-5-phosphate reductoisomerase</fullName>
        <ecNumber evidence="5">1.1.1.267</ecNumber>
    </recommendedName>
</protein>
<dbReference type="SUPFAM" id="SSF55347">
    <property type="entry name" value="Glyceraldehyde-3-phosphate dehydrogenase-like, C-terminal domain"/>
    <property type="match status" value="1"/>
</dbReference>
<dbReference type="InterPro" id="IPR003821">
    <property type="entry name" value="DXP_reductoisomerase"/>
</dbReference>
<dbReference type="GO" id="GO:0070402">
    <property type="term" value="F:NADPH binding"/>
    <property type="evidence" value="ECO:0007669"/>
    <property type="project" value="InterPro"/>
</dbReference>
<proteinExistence type="inferred from homology"/>
<dbReference type="Gene3D" id="3.40.50.720">
    <property type="entry name" value="NAD(P)-binding Rossmann-like Domain"/>
    <property type="match status" value="1"/>
</dbReference>
<organism evidence="15">
    <name type="scientific">marine metagenome</name>
    <dbReference type="NCBI Taxonomy" id="408172"/>
    <lineage>
        <taxon>unclassified sequences</taxon>
        <taxon>metagenomes</taxon>
        <taxon>ecological metagenomes</taxon>
    </lineage>
</organism>
<evidence type="ECO:0000256" key="4">
    <source>
        <dbReference type="ARBA" id="ARBA00006825"/>
    </source>
</evidence>
<evidence type="ECO:0000256" key="2">
    <source>
        <dbReference type="ARBA" id="ARBA00001946"/>
    </source>
</evidence>
<accession>A0A381N353</accession>
<dbReference type="InterPro" id="IPR036169">
    <property type="entry name" value="DXPR_C_sf"/>
</dbReference>
<name>A0A381N353_9ZZZZ</name>
<dbReference type="InterPro" id="IPR013512">
    <property type="entry name" value="DXP_reductoisomerase_N"/>
</dbReference>
<dbReference type="Gene3D" id="1.10.1740.10">
    <property type="match status" value="1"/>
</dbReference>
<evidence type="ECO:0000256" key="6">
    <source>
        <dbReference type="ARBA" id="ARBA00022723"/>
    </source>
</evidence>
<dbReference type="NCBIfam" id="TIGR00243">
    <property type="entry name" value="Dxr"/>
    <property type="match status" value="1"/>
</dbReference>
<dbReference type="UniPathway" id="UPA00056">
    <property type="reaction ID" value="UER00092"/>
</dbReference>
<dbReference type="HAMAP" id="MF_00183">
    <property type="entry name" value="DXP_reductoisom"/>
    <property type="match status" value="1"/>
</dbReference>
<evidence type="ECO:0000256" key="5">
    <source>
        <dbReference type="ARBA" id="ARBA00012366"/>
    </source>
</evidence>
<gene>
    <name evidence="15" type="ORF">METZ01_LOCUS1904</name>
</gene>
<evidence type="ECO:0000259" key="12">
    <source>
        <dbReference type="Pfam" id="PF02670"/>
    </source>
</evidence>
<evidence type="ECO:0000256" key="10">
    <source>
        <dbReference type="ARBA" id="ARBA00023229"/>
    </source>
</evidence>
<dbReference type="EMBL" id="UINC01000099">
    <property type="protein sequence ID" value="SUZ49050.1"/>
    <property type="molecule type" value="Genomic_DNA"/>
</dbReference>
<evidence type="ECO:0000256" key="1">
    <source>
        <dbReference type="ARBA" id="ARBA00001936"/>
    </source>
</evidence>
<dbReference type="Pfam" id="PF02670">
    <property type="entry name" value="DXP_reductoisom"/>
    <property type="match status" value="1"/>
</dbReference>
<dbReference type="GO" id="GO:0051484">
    <property type="term" value="P:isopentenyl diphosphate biosynthetic process, methylerythritol 4-phosphate pathway involved in terpenoid biosynthetic process"/>
    <property type="evidence" value="ECO:0007669"/>
    <property type="project" value="TreeGrafter"/>
</dbReference>